<dbReference type="CDD" id="cd01106">
    <property type="entry name" value="HTH_TipAL-Mta"/>
    <property type="match status" value="1"/>
</dbReference>
<comment type="caution">
    <text evidence="4">The sequence shown here is derived from an EMBL/GenBank/DDBJ whole genome shotgun (WGS) entry which is preliminary data.</text>
</comment>
<dbReference type="Pfam" id="PF13411">
    <property type="entry name" value="MerR_1"/>
    <property type="match status" value="1"/>
</dbReference>
<evidence type="ECO:0000256" key="2">
    <source>
        <dbReference type="SAM" id="Coils"/>
    </source>
</evidence>
<feature type="coiled-coil region" evidence="2">
    <location>
        <begin position="86"/>
        <end position="134"/>
    </location>
</feature>
<dbReference type="PRINTS" id="PR00040">
    <property type="entry name" value="HTHMERR"/>
</dbReference>
<evidence type="ECO:0000313" key="4">
    <source>
        <dbReference type="EMBL" id="MET3728283.1"/>
    </source>
</evidence>
<gene>
    <name evidence="4" type="ORF">ABID52_001864</name>
</gene>
<keyword evidence="2" id="KW-0175">Coiled coil</keyword>
<proteinExistence type="predicted"/>
<evidence type="ECO:0000259" key="3">
    <source>
        <dbReference type="PROSITE" id="PS50937"/>
    </source>
</evidence>
<dbReference type="RefSeq" id="WP_198767404.1">
    <property type="nucleotide sequence ID" value="NZ_JAEACF010000001.1"/>
</dbReference>
<name>A0ABV2LLG3_9BACL</name>
<sequence length="247" mass="29181">MLHIHKVSEMTGVTVRTLRHYDQIGLLHSTSKTEGGHRLYSNGDLKKLQHIQFMKQIGFRLNEIKNMLNSSEWDWSDSLRNQLSYVKQEQENLNKMESALRELIHGMAIEDENHEIAIQKVMQLANSNKELQQKYRKSLFKERELKLWEKVPNMTSDNADSLEWIALIGQLKRFVHTDPSSPKVQNIIRRMEEKRLEAFDGENEFLDKLWEMRMLETESEKLGLYPIDQDVLLFMNSAYEIFITKKA</sequence>
<dbReference type="PROSITE" id="PS50937">
    <property type="entry name" value="HTH_MERR_2"/>
    <property type="match status" value="1"/>
</dbReference>
<keyword evidence="5" id="KW-1185">Reference proteome</keyword>
<reference evidence="4 5" key="1">
    <citation type="submission" date="2024-06" db="EMBL/GenBank/DDBJ databases">
        <title>Genomic Encyclopedia of Type Strains, Phase IV (KMG-IV): sequencing the most valuable type-strain genomes for metagenomic binning, comparative biology and taxonomic classification.</title>
        <authorList>
            <person name="Goeker M."/>
        </authorList>
    </citation>
    <scope>NUCLEOTIDE SEQUENCE [LARGE SCALE GENOMIC DNA]</scope>
    <source>
        <strain evidence="4 5">DSM 100124</strain>
    </source>
</reference>
<evidence type="ECO:0000256" key="1">
    <source>
        <dbReference type="ARBA" id="ARBA00023125"/>
    </source>
</evidence>
<dbReference type="SUPFAM" id="SSF46955">
    <property type="entry name" value="Putative DNA-binding domain"/>
    <property type="match status" value="1"/>
</dbReference>
<dbReference type="GO" id="GO:0003677">
    <property type="term" value="F:DNA binding"/>
    <property type="evidence" value="ECO:0007669"/>
    <property type="project" value="UniProtKB-KW"/>
</dbReference>
<dbReference type="PANTHER" id="PTHR30204">
    <property type="entry name" value="REDOX-CYCLING DRUG-SENSING TRANSCRIPTIONAL ACTIVATOR SOXR"/>
    <property type="match status" value="1"/>
</dbReference>
<dbReference type="InterPro" id="IPR009061">
    <property type="entry name" value="DNA-bd_dom_put_sf"/>
</dbReference>
<dbReference type="SMART" id="SM00422">
    <property type="entry name" value="HTH_MERR"/>
    <property type="match status" value="1"/>
</dbReference>
<feature type="domain" description="HTH merR-type" evidence="3">
    <location>
        <begin position="1"/>
        <end position="70"/>
    </location>
</feature>
<evidence type="ECO:0000313" key="5">
    <source>
        <dbReference type="Proteomes" id="UP001549097"/>
    </source>
</evidence>
<dbReference type="InterPro" id="IPR000551">
    <property type="entry name" value="MerR-type_HTH_dom"/>
</dbReference>
<keyword evidence="1 4" id="KW-0238">DNA-binding</keyword>
<dbReference type="Gene3D" id="1.10.1660.10">
    <property type="match status" value="1"/>
</dbReference>
<protein>
    <submittedName>
        <fullName evidence="4">DNA-binding transcriptional MerR regulator</fullName>
    </submittedName>
</protein>
<dbReference type="PANTHER" id="PTHR30204:SF96">
    <property type="entry name" value="CHROMOSOME-ANCHORING PROTEIN RACA"/>
    <property type="match status" value="1"/>
</dbReference>
<organism evidence="4 5">
    <name type="scientific">Fictibacillus halophilus</name>
    <dbReference type="NCBI Taxonomy" id="1610490"/>
    <lineage>
        <taxon>Bacteria</taxon>
        <taxon>Bacillati</taxon>
        <taxon>Bacillota</taxon>
        <taxon>Bacilli</taxon>
        <taxon>Bacillales</taxon>
        <taxon>Fictibacillaceae</taxon>
        <taxon>Fictibacillus</taxon>
    </lineage>
</organism>
<dbReference type="EMBL" id="JBEPMP010000001">
    <property type="protein sequence ID" value="MET3728283.1"/>
    <property type="molecule type" value="Genomic_DNA"/>
</dbReference>
<dbReference type="InterPro" id="IPR047057">
    <property type="entry name" value="MerR_fam"/>
</dbReference>
<dbReference type="Proteomes" id="UP001549097">
    <property type="component" value="Unassembled WGS sequence"/>
</dbReference>
<accession>A0ABV2LLG3</accession>